<dbReference type="Pfam" id="PF20171">
    <property type="entry name" value="OpcA_G6PD_C"/>
    <property type="match status" value="1"/>
</dbReference>
<dbReference type="SUPFAM" id="SSF47090">
    <property type="entry name" value="PGBD-like"/>
    <property type="match status" value="1"/>
</dbReference>
<dbReference type="Gene3D" id="1.10.101.10">
    <property type="entry name" value="PGBD-like superfamily/PGBD"/>
    <property type="match status" value="1"/>
</dbReference>
<dbReference type="EMBL" id="JADWDC010000029">
    <property type="protein sequence ID" value="MCC0177834.1"/>
    <property type="molecule type" value="Genomic_DNA"/>
</dbReference>
<proteinExistence type="predicted"/>
<feature type="domain" description="Glucose-6-phosphate dehydrogenase assembly protein OpcA N-terminal" evidence="2">
    <location>
        <begin position="137"/>
        <end position="254"/>
    </location>
</feature>
<dbReference type="Pfam" id="PF10128">
    <property type="entry name" value="OpcA_G6PD_assem"/>
    <property type="match status" value="1"/>
</dbReference>
<evidence type="ECO:0000313" key="4">
    <source>
        <dbReference type="EMBL" id="MCC0177834.1"/>
    </source>
</evidence>
<dbReference type="InterPro" id="IPR004555">
    <property type="entry name" value="G6PDH_assembly_OpcA"/>
</dbReference>
<accession>A0A964BRE5</accession>
<dbReference type="InterPro" id="IPR046802">
    <property type="entry name" value="OpcA_G6PD_C"/>
</dbReference>
<dbReference type="InterPro" id="IPR002477">
    <property type="entry name" value="Peptidoglycan-bd-like"/>
</dbReference>
<organism evidence="4 5">
    <name type="scientific">Waterburya agarophytonicola KI4</name>
    <dbReference type="NCBI Taxonomy" id="2874699"/>
    <lineage>
        <taxon>Bacteria</taxon>
        <taxon>Bacillati</taxon>
        <taxon>Cyanobacteriota</taxon>
        <taxon>Cyanophyceae</taxon>
        <taxon>Pleurocapsales</taxon>
        <taxon>Hyellaceae</taxon>
        <taxon>Waterburya</taxon>
        <taxon>Waterburya agarophytonicola</taxon>
    </lineage>
</organism>
<feature type="domain" description="Glucose-6-phosphate dehydrogenase assembly protein OpcA C-terminal" evidence="3">
    <location>
        <begin position="262"/>
        <end position="439"/>
    </location>
</feature>
<evidence type="ECO:0000259" key="1">
    <source>
        <dbReference type="Pfam" id="PF01471"/>
    </source>
</evidence>
<dbReference type="RefSeq" id="WP_229640900.1">
    <property type="nucleotide sequence ID" value="NZ_JADWDC010000029.1"/>
</dbReference>
<protein>
    <submittedName>
        <fullName evidence="4">Glucose-6-phosphate dehydrogenase assembly protein OpcA</fullName>
    </submittedName>
</protein>
<sequence>MVSPIVSLQAPKDVSIDEIEAELRSLWQSQGSDEDGTAVTRAATFSLIVYEPDGTQQLLASLGFYTGPIDGIAGPRIKAAIKAAQKAYGMEATGKSDTALHEKLQAAFVKAKAEDKLTSENKTAAISYTPDSEGITADAIAASNPCRIITLCPILEEDVGVKAQVSAYCPINKQTKNTLVCCEYITLSGTAEALERIGGIIAELAIADLPKFVWWKATPTPEHPLFKRLVSASDTVIFDSSSFVQPEIDLKSLAELLTEDTALADINWRRLAPWQELAAAAFDPPERRSEIYEVDEVTIDYELGNQSQALMYLGWLASRLKWTPVEYKFEGGDYDIRKVKFIDDQQRDILAELAGIPTADWGDIPGDLVSLRLSSTNLDADCCTVLCSSTTGCMRMEAGGGAQSCYIEQVTPVSDQNTESLLSQQLQRWGREMLYEESMAITAKILKLAEFNAQLSELAE</sequence>
<evidence type="ECO:0000313" key="5">
    <source>
        <dbReference type="Proteomes" id="UP000729733"/>
    </source>
</evidence>
<reference evidence="4" key="1">
    <citation type="journal article" date="2021" name="Antonie Van Leeuwenhoek">
        <title>Draft genome and description of Waterburya agarophytonicola gen. nov. sp. nov. (Pleurocapsales, Cyanobacteria): a seaweed symbiont.</title>
        <authorList>
            <person name="Bonthond G."/>
            <person name="Shalygin S."/>
            <person name="Bayer T."/>
            <person name="Weinberger F."/>
        </authorList>
    </citation>
    <scope>NUCLEOTIDE SEQUENCE</scope>
    <source>
        <strain evidence="4">KI4</strain>
    </source>
</reference>
<gene>
    <name evidence="4" type="primary">opcA</name>
    <name evidence="4" type="ORF">I4641_12690</name>
</gene>
<dbReference type="PANTHER" id="PTHR38658:SF1">
    <property type="entry name" value="OXPP CYCLE PROTEIN OPCA-RELATED"/>
    <property type="match status" value="1"/>
</dbReference>
<dbReference type="InterPro" id="IPR046801">
    <property type="entry name" value="OpcA_G6PD_N"/>
</dbReference>
<dbReference type="NCBIfam" id="TIGR00534">
    <property type="entry name" value="OpcA"/>
    <property type="match status" value="1"/>
</dbReference>
<evidence type="ECO:0000259" key="2">
    <source>
        <dbReference type="Pfam" id="PF10128"/>
    </source>
</evidence>
<dbReference type="InterPro" id="IPR036365">
    <property type="entry name" value="PGBD-like_sf"/>
</dbReference>
<feature type="domain" description="Peptidoglycan binding-like" evidence="1">
    <location>
        <begin position="56"/>
        <end position="104"/>
    </location>
</feature>
<dbReference type="Proteomes" id="UP000729733">
    <property type="component" value="Unassembled WGS sequence"/>
</dbReference>
<dbReference type="Pfam" id="PF01471">
    <property type="entry name" value="PG_binding_1"/>
    <property type="match status" value="1"/>
</dbReference>
<dbReference type="InterPro" id="IPR036366">
    <property type="entry name" value="PGBDSf"/>
</dbReference>
<comment type="caution">
    <text evidence="4">The sequence shown here is derived from an EMBL/GenBank/DDBJ whole genome shotgun (WGS) entry which is preliminary data.</text>
</comment>
<dbReference type="AlphaFoldDB" id="A0A964BRE5"/>
<name>A0A964BRE5_9CYAN</name>
<keyword evidence="5" id="KW-1185">Reference proteome</keyword>
<dbReference type="PANTHER" id="PTHR38658">
    <property type="entry name" value="OXPP CYCLE PROTEIN OPCA-RELATED"/>
    <property type="match status" value="1"/>
</dbReference>
<evidence type="ECO:0000259" key="3">
    <source>
        <dbReference type="Pfam" id="PF20171"/>
    </source>
</evidence>